<feature type="transmembrane region" description="Helical" evidence="8">
    <location>
        <begin position="282"/>
        <end position="312"/>
    </location>
</feature>
<feature type="transmembrane region" description="Helical" evidence="8">
    <location>
        <begin position="235"/>
        <end position="256"/>
    </location>
</feature>
<proteinExistence type="predicted"/>
<evidence type="ECO:0000256" key="8">
    <source>
        <dbReference type="SAM" id="Phobius"/>
    </source>
</evidence>
<dbReference type="PROSITE" id="PS50922">
    <property type="entry name" value="TLC"/>
    <property type="match status" value="1"/>
</dbReference>
<comment type="pathway">
    <text evidence="2">Lipid metabolism; sphingolipid metabolism.</text>
</comment>
<dbReference type="SMART" id="SM00724">
    <property type="entry name" value="TLC"/>
    <property type="match status" value="1"/>
</dbReference>
<dbReference type="InterPro" id="IPR016439">
    <property type="entry name" value="Lag1/Lac1-like"/>
</dbReference>
<dbReference type="GO" id="GO:0016020">
    <property type="term" value="C:membrane"/>
    <property type="evidence" value="ECO:0007669"/>
    <property type="project" value="UniProtKB-SubCell"/>
</dbReference>
<dbReference type="Pfam" id="PF03798">
    <property type="entry name" value="TRAM_LAG1_CLN8"/>
    <property type="match status" value="1"/>
</dbReference>
<name>A0AAV7K6I1_9METZ</name>
<protein>
    <submittedName>
        <fullName evidence="10">Ceramide synthase 1-like</fullName>
    </submittedName>
</protein>
<evidence type="ECO:0000256" key="2">
    <source>
        <dbReference type="ARBA" id="ARBA00004760"/>
    </source>
</evidence>
<dbReference type="EMBL" id="JAKMXF010000144">
    <property type="protein sequence ID" value="KAI6656596.1"/>
    <property type="molecule type" value="Genomic_DNA"/>
</dbReference>
<dbReference type="PIRSF" id="PIRSF005225">
    <property type="entry name" value="LAG1_LAC1"/>
    <property type="match status" value="1"/>
</dbReference>
<dbReference type="AlphaFoldDB" id="A0AAV7K6I1"/>
<keyword evidence="6 7" id="KW-0472">Membrane</keyword>
<evidence type="ECO:0000256" key="4">
    <source>
        <dbReference type="ARBA" id="ARBA00022692"/>
    </source>
</evidence>
<keyword evidence="5 8" id="KW-1133">Transmembrane helix</keyword>
<dbReference type="InterPro" id="IPR006634">
    <property type="entry name" value="TLC-dom"/>
</dbReference>
<evidence type="ECO:0000313" key="10">
    <source>
        <dbReference type="EMBL" id="KAI6656596.1"/>
    </source>
</evidence>
<evidence type="ECO:0000256" key="5">
    <source>
        <dbReference type="ARBA" id="ARBA00022989"/>
    </source>
</evidence>
<keyword evidence="4 7" id="KW-0812">Transmembrane</keyword>
<keyword evidence="11" id="KW-1185">Reference proteome</keyword>
<feature type="transmembrane region" description="Helical" evidence="8">
    <location>
        <begin position="178"/>
        <end position="197"/>
    </location>
</feature>
<comment type="subcellular location">
    <subcellularLocation>
        <location evidence="1">Membrane</location>
        <topology evidence="1">Multi-pass membrane protein</topology>
    </subcellularLocation>
</comment>
<organism evidence="10 11">
    <name type="scientific">Oopsacas minuta</name>
    <dbReference type="NCBI Taxonomy" id="111878"/>
    <lineage>
        <taxon>Eukaryota</taxon>
        <taxon>Metazoa</taxon>
        <taxon>Porifera</taxon>
        <taxon>Hexactinellida</taxon>
        <taxon>Hexasterophora</taxon>
        <taxon>Lyssacinosida</taxon>
        <taxon>Leucopsacidae</taxon>
        <taxon>Oopsacas</taxon>
    </lineage>
</organism>
<evidence type="ECO:0000256" key="6">
    <source>
        <dbReference type="ARBA" id="ARBA00023136"/>
    </source>
</evidence>
<feature type="transmembrane region" description="Helical" evidence="8">
    <location>
        <begin position="104"/>
        <end position="125"/>
    </location>
</feature>
<dbReference type="GO" id="GO:0046513">
    <property type="term" value="P:ceramide biosynthetic process"/>
    <property type="evidence" value="ECO:0007669"/>
    <property type="project" value="InterPro"/>
</dbReference>
<evidence type="ECO:0000256" key="1">
    <source>
        <dbReference type="ARBA" id="ARBA00004141"/>
    </source>
</evidence>
<dbReference type="PANTHER" id="PTHR12560:SF58">
    <property type="entry name" value="CERAMIDE SYNTHASE 1"/>
    <property type="match status" value="1"/>
</dbReference>
<comment type="pathway">
    <text evidence="3">Sphingolipid metabolism.</text>
</comment>
<sequence length="341" mass="39927">MDYIVQPFVTYVTNWNEIFIMFMSVWRYQRPDSLGPSGWYQFFKQEYKVILGSCTMDMEFIIYTLAIGALITIIRIGSQKLILDKIPIWLDMNEESRDKFPESLFRLISYIFLWSCTSYVVLFSNYPILDGPDTMWSDFSGVSTIIAPDIFFVYVLQCGYYVHCAYANIALDVHRTDFWALMLHHVVTLSLISFSYASRYHNVGIIVIFLHDICDIFLEIAKCSRYLQVLGGKSYFISDIVSAIAFVLFSSSWVWLRLYWFQTKVLMGTAVASMVLDMDGEFYLVFNVLLLVLYGLNLYWFFFIVLVVYDIITGVGLSDNRETELMEKSREEVRKRKEKTH</sequence>
<feature type="domain" description="TLC" evidence="9">
    <location>
        <begin position="105"/>
        <end position="313"/>
    </location>
</feature>
<feature type="transmembrane region" description="Helical" evidence="8">
    <location>
        <begin position="60"/>
        <end position="83"/>
    </location>
</feature>
<evidence type="ECO:0000256" key="7">
    <source>
        <dbReference type="PROSITE-ProRule" id="PRU00205"/>
    </source>
</evidence>
<comment type="caution">
    <text evidence="10">The sequence shown here is derived from an EMBL/GenBank/DDBJ whole genome shotgun (WGS) entry which is preliminary data.</text>
</comment>
<accession>A0AAV7K6I1</accession>
<dbReference type="PANTHER" id="PTHR12560">
    <property type="entry name" value="LONGEVITY ASSURANCE FACTOR 1 LAG1"/>
    <property type="match status" value="1"/>
</dbReference>
<feature type="transmembrane region" description="Helical" evidence="8">
    <location>
        <begin position="145"/>
        <end position="166"/>
    </location>
</feature>
<dbReference type="Proteomes" id="UP001165289">
    <property type="component" value="Unassembled WGS sequence"/>
</dbReference>
<evidence type="ECO:0000256" key="3">
    <source>
        <dbReference type="ARBA" id="ARBA00004991"/>
    </source>
</evidence>
<dbReference type="GO" id="GO:0050291">
    <property type="term" value="F:sphingosine N-acyltransferase activity"/>
    <property type="evidence" value="ECO:0007669"/>
    <property type="project" value="InterPro"/>
</dbReference>
<reference evidence="10 11" key="1">
    <citation type="journal article" date="2023" name="BMC Biol.">
        <title>The compact genome of the sponge Oopsacas minuta (Hexactinellida) is lacking key metazoan core genes.</title>
        <authorList>
            <person name="Santini S."/>
            <person name="Schenkelaars Q."/>
            <person name="Jourda C."/>
            <person name="Duchesne M."/>
            <person name="Belahbib H."/>
            <person name="Rocher C."/>
            <person name="Selva M."/>
            <person name="Riesgo A."/>
            <person name="Vervoort M."/>
            <person name="Leys S.P."/>
            <person name="Kodjabachian L."/>
            <person name="Le Bivic A."/>
            <person name="Borchiellini C."/>
            <person name="Claverie J.M."/>
            <person name="Renard E."/>
        </authorList>
    </citation>
    <scope>NUCLEOTIDE SEQUENCE [LARGE SCALE GENOMIC DNA]</scope>
    <source>
        <strain evidence="10">SPO-2</strain>
    </source>
</reference>
<evidence type="ECO:0000313" key="11">
    <source>
        <dbReference type="Proteomes" id="UP001165289"/>
    </source>
</evidence>
<gene>
    <name evidence="10" type="ORF">LOD99_1391</name>
</gene>
<evidence type="ECO:0000259" key="9">
    <source>
        <dbReference type="PROSITE" id="PS50922"/>
    </source>
</evidence>